<dbReference type="RefSeq" id="WP_103806989.1">
    <property type="nucleotide sequence ID" value="NZ_PQVG01000010.1"/>
</dbReference>
<feature type="domain" description="Rhodanese" evidence="2">
    <location>
        <begin position="73"/>
        <end position="166"/>
    </location>
</feature>
<dbReference type="EMBL" id="PQVG01000010">
    <property type="protein sequence ID" value="POY36842.1"/>
    <property type="molecule type" value="Genomic_DNA"/>
</dbReference>
<dbReference type="SUPFAM" id="SSF52821">
    <property type="entry name" value="Rhodanese/Cell cycle control phosphatase"/>
    <property type="match status" value="1"/>
</dbReference>
<accession>A0A2S5A3F5</accession>
<organism evidence="3 4">
    <name type="scientific">Flavobacterium alvei</name>
    <dbReference type="NCBI Taxonomy" id="2080416"/>
    <lineage>
        <taxon>Bacteria</taxon>
        <taxon>Pseudomonadati</taxon>
        <taxon>Bacteroidota</taxon>
        <taxon>Flavobacteriia</taxon>
        <taxon>Flavobacteriales</taxon>
        <taxon>Flavobacteriaceae</taxon>
        <taxon>Flavobacterium</taxon>
    </lineage>
</organism>
<dbReference type="CDD" id="cd00158">
    <property type="entry name" value="RHOD"/>
    <property type="match status" value="1"/>
</dbReference>
<dbReference type="InterPro" id="IPR001763">
    <property type="entry name" value="Rhodanese-like_dom"/>
</dbReference>
<gene>
    <name evidence="3" type="ORF">C3L50_14925</name>
</gene>
<sequence>MDTNPINNTSEFTKTNWVTFGVIAALIVLVLSFIFLKTEKYTFKTPLDKELSEIKVASFQATPQSVANAILNKDKSIILVDVRSQFDFAKGHLPEAKNIYKVNLMDDSNMDFFMSLKESNKKAILYGSSASEANVPFMILKQMGIENISYLAVGYDDLKAGNWTEIAANKSNFNDETAVVDFAKFISDANKSSNKVKTAVAQPTVAKPKVTVKPVKAEAAKDEGC</sequence>
<dbReference type="AlphaFoldDB" id="A0A2S5A3F5"/>
<dbReference type="Proteomes" id="UP000237310">
    <property type="component" value="Unassembled WGS sequence"/>
</dbReference>
<keyword evidence="1" id="KW-1133">Transmembrane helix</keyword>
<keyword evidence="1" id="KW-0812">Transmembrane</keyword>
<evidence type="ECO:0000313" key="3">
    <source>
        <dbReference type="EMBL" id="POY36842.1"/>
    </source>
</evidence>
<name>A0A2S5A3F5_9FLAO</name>
<keyword evidence="4" id="KW-1185">Reference proteome</keyword>
<protein>
    <recommendedName>
        <fullName evidence="2">Rhodanese domain-containing protein</fullName>
    </recommendedName>
</protein>
<dbReference type="SMART" id="SM00450">
    <property type="entry name" value="RHOD"/>
    <property type="match status" value="1"/>
</dbReference>
<evidence type="ECO:0000259" key="2">
    <source>
        <dbReference type="PROSITE" id="PS50206"/>
    </source>
</evidence>
<dbReference type="PROSITE" id="PS50206">
    <property type="entry name" value="RHODANESE_3"/>
    <property type="match status" value="1"/>
</dbReference>
<dbReference type="OrthoDB" id="1201224at2"/>
<comment type="caution">
    <text evidence="3">The sequence shown here is derived from an EMBL/GenBank/DDBJ whole genome shotgun (WGS) entry which is preliminary data.</text>
</comment>
<dbReference type="Gene3D" id="3.40.250.10">
    <property type="entry name" value="Rhodanese-like domain"/>
    <property type="match status" value="1"/>
</dbReference>
<evidence type="ECO:0000313" key="4">
    <source>
        <dbReference type="Proteomes" id="UP000237310"/>
    </source>
</evidence>
<feature type="transmembrane region" description="Helical" evidence="1">
    <location>
        <begin position="17"/>
        <end position="36"/>
    </location>
</feature>
<dbReference type="Pfam" id="PF00581">
    <property type="entry name" value="Rhodanese"/>
    <property type="match status" value="1"/>
</dbReference>
<evidence type="ECO:0000256" key="1">
    <source>
        <dbReference type="SAM" id="Phobius"/>
    </source>
</evidence>
<proteinExistence type="predicted"/>
<keyword evidence="1" id="KW-0472">Membrane</keyword>
<dbReference type="InterPro" id="IPR036873">
    <property type="entry name" value="Rhodanese-like_dom_sf"/>
</dbReference>
<reference evidence="3 4" key="1">
    <citation type="submission" date="2018-01" db="EMBL/GenBank/DDBJ databases">
        <authorList>
            <person name="Gaut B.S."/>
            <person name="Morton B.R."/>
            <person name="Clegg M.T."/>
            <person name="Duvall M.R."/>
        </authorList>
    </citation>
    <scope>NUCLEOTIDE SEQUENCE [LARGE SCALE GENOMIC DNA]</scope>
    <source>
        <strain evidence="3 4">HR-AY</strain>
    </source>
</reference>